<reference evidence="1" key="1">
    <citation type="submission" date="2021-06" db="EMBL/GenBank/DDBJ databases">
        <authorList>
            <person name="Kallberg Y."/>
            <person name="Tangrot J."/>
            <person name="Rosling A."/>
        </authorList>
    </citation>
    <scope>NUCLEOTIDE SEQUENCE</scope>
    <source>
        <strain evidence="1">AZ414A</strain>
    </source>
</reference>
<proteinExistence type="predicted"/>
<dbReference type="EMBL" id="CAJVPK010001450">
    <property type="protein sequence ID" value="CAG8587272.1"/>
    <property type="molecule type" value="Genomic_DNA"/>
</dbReference>
<evidence type="ECO:0000313" key="2">
    <source>
        <dbReference type="Proteomes" id="UP000789706"/>
    </source>
</evidence>
<accession>A0A9N9C1F5</accession>
<evidence type="ECO:0000313" key="1">
    <source>
        <dbReference type="EMBL" id="CAG8587272.1"/>
    </source>
</evidence>
<protein>
    <submittedName>
        <fullName evidence="1">187_t:CDS:1</fullName>
    </submittedName>
</protein>
<sequence>MEFEIFALREKLTKIRPNDPAAAVRWKQQDQTILVLQSLEYNEEYLKTSMHQALMI</sequence>
<comment type="caution">
    <text evidence="1">The sequence shown here is derived from an EMBL/GenBank/DDBJ whole genome shotgun (WGS) entry which is preliminary data.</text>
</comment>
<organism evidence="1 2">
    <name type="scientific">Diversispora eburnea</name>
    <dbReference type="NCBI Taxonomy" id="1213867"/>
    <lineage>
        <taxon>Eukaryota</taxon>
        <taxon>Fungi</taxon>
        <taxon>Fungi incertae sedis</taxon>
        <taxon>Mucoromycota</taxon>
        <taxon>Glomeromycotina</taxon>
        <taxon>Glomeromycetes</taxon>
        <taxon>Diversisporales</taxon>
        <taxon>Diversisporaceae</taxon>
        <taxon>Diversispora</taxon>
    </lineage>
</organism>
<gene>
    <name evidence="1" type="ORF">DEBURN_LOCUS8871</name>
</gene>
<dbReference type="AlphaFoldDB" id="A0A9N9C1F5"/>
<keyword evidence="2" id="KW-1185">Reference proteome</keyword>
<dbReference type="Proteomes" id="UP000789706">
    <property type="component" value="Unassembled WGS sequence"/>
</dbReference>
<name>A0A9N9C1F5_9GLOM</name>